<accession>A0ABQ9IJ78</accession>
<evidence type="ECO:0000313" key="2">
    <source>
        <dbReference type="Proteomes" id="UP001159363"/>
    </source>
</evidence>
<dbReference type="EMBL" id="JARBHB010000001">
    <property type="protein sequence ID" value="KAJ8896745.1"/>
    <property type="molecule type" value="Genomic_DNA"/>
</dbReference>
<evidence type="ECO:0000313" key="1">
    <source>
        <dbReference type="EMBL" id="KAJ8896745.1"/>
    </source>
</evidence>
<name>A0ABQ9IJ78_9NEOP</name>
<protein>
    <submittedName>
        <fullName evidence="1">Uncharacterized protein</fullName>
    </submittedName>
</protein>
<dbReference type="Proteomes" id="UP001159363">
    <property type="component" value="Chromosome 1"/>
</dbReference>
<organism evidence="1 2">
    <name type="scientific">Dryococelus australis</name>
    <dbReference type="NCBI Taxonomy" id="614101"/>
    <lineage>
        <taxon>Eukaryota</taxon>
        <taxon>Metazoa</taxon>
        <taxon>Ecdysozoa</taxon>
        <taxon>Arthropoda</taxon>
        <taxon>Hexapoda</taxon>
        <taxon>Insecta</taxon>
        <taxon>Pterygota</taxon>
        <taxon>Neoptera</taxon>
        <taxon>Polyneoptera</taxon>
        <taxon>Phasmatodea</taxon>
        <taxon>Verophasmatodea</taxon>
        <taxon>Anareolatae</taxon>
        <taxon>Phasmatidae</taxon>
        <taxon>Eurycanthinae</taxon>
        <taxon>Dryococelus</taxon>
    </lineage>
</organism>
<sequence length="67" mass="7741">MPFTNLKIVAWSHNQVNTSPSGEKFLLKEDYLFQNFSTTGTKWVLCIPNLYGKEVVECLHKEYGQNC</sequence>
<keyword evidence="2" id="KW-1185">Reference proteome</keyword>
<reference evidence="1 2" key="1">
    <citation type="submission" date="2023-02" db="EMBL/GenBank/DDBJ databases">
        <title>LHISI_Scaffold_Assembly.</title>
        <authorList>
            <person name="Stuart O.P."/>
            <person name="Cleave R."/>
            <person name="Magrath M.J.L."/>
            <person name="Mikheyev A.S."/>
        </authorList>
    </citation>
    <scope>NUCLEOTIDE SEQUENCE [LARGE SCALE GENOMIC DNA]</scope>
    <source>
        <strain evidence="1">Daus_M_001</strain>
        <tissue evidence="1">Leg muscle</tissue>
    </source>
</reference>
<gene>
    <name evidence="1" type="ORF">PR048_002090</name>
</gene>
<comment type="caution">
    <text evidence="1">The sequence shown here is derived from an EMBL/GenBank/DDBJ whole genome shotgun (WGS) entry which is preliminary data.</text>
</comment>
<proteinExistence type="predicted"/>